<evidence type="ECO:0000256" key="1">
    <source>
        <dbReference type="SAM" id="SignalP"/>
    </source>
</evidence>
<feature type="chain" id="PRO_5044718040" evidence="1">
    <location>
        <begin position="19"/>
        <end position="99"/>
    </location>
</feature>
<accession>A0AAW1W9W7</accession>
<sequence>MVNGIGNVMILLDLGSLGCWLGRLEDQRGTTVLVWALSDGGSSGAVQRTCRSWELVAPFSIDRRRKKDRVQRSEALFVTCELGGELTEEFVGAHGLDCD</sequence>
<comment type="caution">
    <text evidence="2">The sequence shown here is derived from an EMBL/GenBank/DDBJ whole genome shotgun (WGS) entry which is preliminary data.</text>
</comment>
<dbReference type="EMBL" id="JBEDUW010000005">
    <property type="protein sequence ID" value="KAK9930461.1"/>
    <property type="molecule type" value="Genomic_DNA"/>
</dbReference>
<protein>
    <submittedName>
        <fullName evidence="2">Uncharacterized protein</fullName>
    </submittedName>
</protein>
<keyword evidence="1" id="KW-0732">Signal</keyword>
<feature type="signal peptide" evidence="1">
    <location>
        <begin position="1"/>
        <end position="18"/>
    </location>
</feature>
<dbReference type="Proteomes" id="UP001457282">
    <property type="component" value="Unassembled WGS sequence"/>
</dbReference>
<evidence type="ECO:0000313" key="3">
    <source>
        <dbReference type="EMBL" id="KAK9930461.1"/>
    </source>
</evidence>
<evidence type="ECO:0000313" key="2">
    <source>
        <dbReference type="EMBL" id="KAK9920749.1"/>
    </source>
</evidence>
<keyword evidence="4" id="KW-1185">Reference proteome</keyword>
<reference evidence="2 4" key="1">
    <citation type="journal article" date="2023" name="G3 (Bethesda)">
        <title>A chromosome-length genome assembly and annotation of blackberry (Rubus argutus, cv. 'Hillquist').</title>
        <authorList>
            <person name="Bruna T."/>
            <person name="Aryal R."/>
            <person name="Dudchenko O."/>
            <person name="Sargent D.J."/>
            <person name="Mead D."/>
            <person name="Buti M."/>
            <person name="Cavallini A."/>
            <person name="Hytonen T."/>
            <person name="Andres J."/>
            <person name="Pham M."/>
            <person name="Weisz D."/>
            <person name="Mascagni F."/>
            <person name="Usai G."/>
            <person name="Natali L."/>
            <person name="Bassil N."/>
            <person name="Fernandez G.E."/>
            <person name="Lomsadze A."/>
            <person name="Armour M."/>
            <person name="Olukolu B."/>
            <person name="Poorten T."/>
            <person name="Britton C."/>
            <person name="Davik J."/>
            <person name="Ashrafi H."/>
            <person name="Aiden E.L."/>
            <person name="Borodovsky M."/>
            <person name="Worthington M."/>
        </authorList>
    </citation>
    <scope>NUCLEOTIDE SEQUENCE [LARGE SCALE GENOMIC DNA]</scope>
    <source>
        <strain evidence="2">PI 553951</strain>
    </source>
</reference>
<gene>
    <name evidence="3" type="ORF">M0R45_027498</name>
    <name evidence="2" type="ORF">M0R45_029295</name>
</gene>
<dbReference type="AlphaFoldDB" id="A0AAW1W9W7"/>
<evidence type="ECO:0000313" key="4">
    <source>
        <dbReference type="Proteomes" id="UP001457282"/>
    </source>
</evidence>
<proteinExistence type="predicted"/>
<name>A0AAW1W9W7_RUBAR</name>
<organism evidence="2 4">
    <name type="scientific">Rubus argutus</name>
    <name type="common">Southern blackberry</name>
    <dbReference type="NCBI Taxonomy" id="59490"/>
    <lineage>
        <taxon>Eukaryota</taxon>
        <taxon>Viridiplantae</taxon>
        <taxon>Streptophyta</taxon>
        <taxon>Embryophyta</taxon>
        <taxon>Tracheophyta</taxon>
        <taxon>Spermatophyta</taxon>
        <taxon>Magnoliopsida</taxon>
        <taxon>eudicotyledons</taxon>
        <taxon>Gunneridae</taxon>
        <taxon>Pentapetalae</taxon>
        <taxon>rosids</taxon>
        <taxon>fabids</taxon>
        <taxon>Rosales</taxon>
        <taxon>Rosaceae</taxon>
        <taxon>Rosoideae</taxon>
        <taxon>Rosoideae incertae sedis</taxon>
        <taxon>Rubus</taxon>
    </lineage>
</organism>
<dbReference type="EMBL" id="JBEDUW010000006">
    <property type="protein sequence ID" value="KAK9920749.1"/>
    <property type="molecule type" value="Genomic_DNA"/>
</dbReference>